<reference evidence="8 9" key="1">
    <citation type="submission" date="2016-07" db="EMBL/GenBank/DDBJ databases">
        <title>Pervasive Adenine N6-methylation of Active Genes in Fungi.</title>
        <authorList>
            <consortium name="DOE Joint Genome Institute"/>
            <person name="Mondo S.J."/>
            <person name="Dannebaum R.O."/>
            <person name="Kuo R.C."/>
            <person name="Labutti K."/>
            <person name="Haridas S."/>
            <person name="Kuo A."/>
            <person name="Salamov A."/>
            <person name="Ahrendt S.R."/>
            <person name="Lipzen A."/>
            <person name="Sullivan W."/>
            <person name="Andreopoulos W.B."/>
            <person name="Clum A."/>
            <person name="Lindquist E."/>
            <person name="Daum C."/>
            <person name="Ramamoorthy G.K."/>
            <person name="Gryganskyi A."/>
            <person name="Culley D."/>
            <person name="Magnuson J.K."/>
            <person name="James T.Y."/>
            <person name="O'Malley M.A."/>
            <person name="Stajich J.E."/>
            <person name="Spatafora J.W."/>
            <person name="Visel A."/>
            <person name="Grigoriev I.V."/>
        </authorList>
    </citation>
    <scope>NUCLEOTIDE SEQUENCE [LARGE SCALE GENOMIC DNA]</scope>
    <source>
        <strain evidence="8 9">PL171</strain>
    </source>
</reference>
<dbReference type="EC" id="2.7.1.48" evidence="2"/>
<evidence type="ECO:0000256" key="5">
    <source>
        <dbReference type="ARBA" id="ARBA00022777"/>
    </source>
</evidence>
<dbReference type="GO" id="GO:0044206">
    <property type="term" value="P:UMP salvage"/>
    <property type="evidence" value="ECO:0007669"/>
    <property type="project" value="UniProtKB-UniPathway"/>
</dbReference>
<protein>
    <recommendedName>
        <fullName evidence="2">uridine/cytidine kinase</fullName>
        <ecNumber evidence="2">2.7.1.48</ecNumber>
    </recommendedName>
</protein>
<dbReference type="AlphaFoldDB" id="A0A1Y2HZT0"/>
<comment type="caution">
    <text evidence="8">The sequence shown here is derived from an EMBL/GenBank/DDBJ whole genome shotgun (WGS) entry which is preliminary data.</text>
</comment>
<dbReference type="GO" id="GO:0044211">
    <property type="term" value="P:CTP salvage"/>
    <property type="evidence" value="ECO:0007669"/>
    <property type="project" value="UniProtKB-UniPathway"/>
</dbReference>
<dbReference type="PRINTS" id="PR00988">
    <property type="entry name" value="URIDINKINASE"/>
</dbReference>
<evidence type="ECO:0000259" key="7">
    <source>
        <dbReference type="Pfam" id="PF00485"/>
    </source>
</evidence>
<accession>A0A1Y2HZT0</accession>
<dbReference type="EMBL" id="MCFL01000004">
    <property type="protein sequence ID" value="ORZ40115.1"/>
    <property type="molecule type" value="Genomic_DNA"/>
</dbReference>
<dbReference type="GO" id="GO:0004849">
    <property type="term" value="F:uridine kinase activity"/>
    <property type="evidence" value="ECO:0007669"/>
    <property type="project" value="UniProtKB-EC"/>
</dbReference>
<evidence type="ECO:0000256" key="6">
    <source>
        <dbReference type="SAM" id="MobiDB-lite"/>
    </source>
</evidence>
<dbReference type="PANTHER" id="PTHR10285">
    <property type="entry name" value="URIDINE KINASE"/>
    <property type="match status" value="1"/>
</dbReference>
<dbReference type="CDD" id="cd02023">
    <property type="entry name" value="UMPK"/>
    <property type="match status" value="1"/>
</dbReference>
<dbReference type="InterPro" id="IPR000764">
    <property type="entry name" value="Uridine_kinase-like"/>
</dbReference>
<evidence type="ECO:0000313" key="8">
    <source>
        <dbReference type="EMBL" id="ORZ40115.1"/>
    </source>
</evidence>
<sequence length="301" mass="33159">MVSPFIIGVAGGSASGKKDVCTFIMQELAKSHPTLNRRMAIVSITDFYRDLSAEEKAQAEAGEFNFDHPDAFDFKLLEKFLTQVASGSPAEMPQYDFNAKKRTGFVAFPPTDVILFEGILVLYKRKIRDFLSMRIFVDVDSDVRLSATVTRDTLGQRNRQIKPLELVLNQWLTFVKPAFEDFILPTKRSADVVIPRGFENKVALDLLVRHIDEILTSLTNVNSLSPGLPPSKRASMLSVSANMAALRLEASSPTKPKAAAHDGVDNDSDPSAPSSPTKGQHPGEGRSMLEEGESRFSETPN</sequence>
<keyword evidence="9" id="KW-1185">Reference proteome</keyword>
<dbReference type="Proteomes" id="UP000193411">
    <property type="component" value="Unassembled WGS sequence"/>
</dbReference>
<feature type="domain" description="Phosphoribulokinase/uridine kinase" evidence="7">
    <location>
        <begin position="6"/>
        <end position="203"/>
    </location>
</feature>
<evidence type="ECO:0000256" key="3">
    <source>
        <dbReference type="ARBA" id="ARBA00022679"/>
    </source>
</evidence>
<dbReference type="STRING" id="765915.A0A1Y2HZT0"/>
<evidence type="ECO:0000256" key="1">
    <source>
        <dbReference type="ARBA" id="ARBA00004690"/>
    </source>
</evidence>
<evidence type="ECO:0000256" key="4">
    <source>
        <dbReference type="ARBA" id="ARBA00022741"/>
    </source>
</evidence>
<keyword evidence="4" id="KW-0547">Nucleotide-binding</keyword>
<dbReference type="Pfam" id="PF00485">
    <property type="entry name" value="PRK"/>
    <property type="match status" value="1"/>
</dbReference>
<dbReference type="UniPathway" id="UPA00574">
    <property type="reaction ID" value="UER00637"/>
</dbReference>
<keyword evidence="5 8" id="KW-0418">Kinase</keyword>
<feature type="region of interest" description="Disordered" evidence="6">
    <location>
        <begin position="250"/>
        <end position="301"/>
    </location>
</feature>
<dbReference type="SUPFAM" id="SSF52540">
    <property type="entry name" value="P-loop containing nucleoside triphosphate hydrolases"/>
    <property type="match status" value="1"/>
</dbReference>
<evidence type="ECO:0000313" key="9">
    <source>
        <dbReference type="Proteomes" id="UP000193411"/>
    </source>
</evidence>
<dbReference type="UniPathway" id="UPA00579">
    <property type="reaction ID" value="UER00640"/>
</dbReference>
<keyword evidence="3" id="KW-0808">Transferase</keyword>
<dbReference type="GO" id="GO:0005524">
    <property type="term" value="F:ATP binding"/>
    <property type="evidence" value="ECO:0007669"/>
    <property type="project" value="InterPro"/>
</dbReference>
<gene>
    <name evidence="8" type="ORF">BCR44DRAFT_35753</name>
</gene>
<dbReference type="InterPro" id="IPR027417">
    <property type="entry name" value="P-loop_NTPase"/>
</dbReference>
<organism evidence="8 9">
    <name type="scientific">Catenaria anguillulae PL171</name>
    <dbReference type="NCBI Taxonomy" id="765915"/>
    <lineage>
        <taxon>Eukaryota</taxon>
        <taxon>Fungi</taxon>
        <taxon>Fungi incertae sedis</taxon>
        <taxon>Blastocladiomycota</taxon>
        <taxon>Blastocladiomycetes</taxon>
        <taxon>Blastocladiales</taxon>
        <taxon>Catenariaceae</taxon>
        <taxon>Catenaria</taxon>
    </lineage>
</organism>
<dbReference type="Gene3D" id="3.40.50.300">
    <property type="entry name" value="P-loop containing nucleotide triphosphate hydrolases"/>
    <property type="match status" value="1"/>
</dbReference>
<name>A0A1Y2HZT0_9FUNG</name>
<dbReference type="InterPro" id="IPR006083">
    <property type="entry name" value="PRK/URK"/>
</dbReference>
<dbReference type="OrthoDB" id="738517at2759"/>
<dbReference type="NCBIfam" id="NF004018">
    <property type="entry name" value="PRK05480.1"/>
    <property type="match status" value="1"/>
</dbReference>
<comment type="pathway">
    <text evidence="1">Pyrimidine metabolism; UMP biosynthesis via salvage pathway; UMP from uridine: step 1/1.</text>
</comment>
<proteinExistence type="predicted"/>
<evidence type="ECO:0000256" key="2">
    <source>
        <dbReference type="ARBA" id="ARBA00012137"/>
    </source>
</evidence>
<feature type="compositionally biased region" description="Basic and acidic residues" evidence="6">
    <location>
        <begin position="281"/>
        <end position="301"/>
    </location>
</feature>